<dbReference type="Proteomes" id="UP000323560">
    <property type="component" value="Chromosome"/>
</dbReference>
<name>A0AAP9EPJ9_GLUTH</name>
<organism evidence="2 3">
    <name type="scientific">Gluconobacter thailandicus</name>
    <dbReference type="NCBI Taxonomy" id="257438"/>
    <lineage>
        <taxon>Bacteria</taxon>
        <taxon>Pseudomonadati</taxon>
        <taxon>Pseudomonadota</taxon>
        <taxon>Alphaproteobacteria</taxon>
        <taxon>Acetobacterales</taxon>
        <taxon>Acetobacteraceae</taxon>
        <taxon>Gluconobacter</taxon>
    </lineage>
</organism>
<keyword evidence="1" id="KW-0472">Membrane</keyword>
<feature type="transmembrane region" description="Helical" evidence="1">
    <location>
        <begin position="64"/>
        <end position="89"/>
    </location>
</feature>
<accession>A0AAP9EPJ9</accession>
<sequence>MILPDRQRKAGKRIDYALSLLRIFRCLLWITTILYGMFSFILFLAVFVFHLPKPNFAGYSHKDLISGFIAIFSDFLRYVLLLISVKIFTKIIISIKNERLFREDNRKRSYNILVFGILYIIIPFFGNFLPIDGPVNYLSISWGGIFFELQSIALQIGVLYTAVWLFDLGAQIQSEMDEVI</sequence>
<dbReference type="KEGG" id="gti:FXF46_01240"/>
<dbReference type="AlphaFoldDB" id="A0AAP9EPJ9"/>
<keyword evidence="1" id="KW-0812">Transmembrane</keyword>
<feature type="transmembrane region" description="Helical" evidence="1">
    <location>
        <begin position="141"/>
        <end position="166"/>
    </location>
</feature>
<evidence type="ECO:0000313" key="3">
    <source>
        <dbReference type="Proteomes" id="UP000323560"/>
    </source>
</evidence>
<gene>
    <name evidence="2" type="ORF">FXF46_01240</name>
</gene>
<dbReference type="RefSeq" id="WP_061510889.1">
    <property type="nucleotide sequence ID" value="NZ_CP043043.1"/>
</dbReference>
<proteinExistence type="predicted"/>
<feature type="transmembrane region" description="Helical" evidence="1">
    <location>
        <begin position="110"/>
        <end position="129"/>
    </location>
</feature>
<dbReference type="EMBL" id="CP043043">
    <property type="protein sequence ID" value="QEH95036.1"/>
    <property type="molecule type" value="Genomic_DNA"/>
</dbReference>
<evidence type="ECO:0000313" key="2">
    <source>
        <dbReference type="EMBL" id="QEH95036.1"/>
    </source>
</evidence>
<evidence type="ECO:0008006" key="4">
    <source>
        <dbReference type="Google" id="ProtNLM"/>
    </source>
</evidence>
<feature type="transmembrane region" description="Helical" evidence="1">
    <location>
        <begin position="26"/>
        <end position="52"/>
    </location>
</feature>
<protein>
    <recommendedName>
        <fullName evidence="4">DUF2975 domain-containing protein</fullName>
    </recommendedName>
</protein>
<keyword evidence="1" id="KW-1133">Transmembrane helix</keyword>
<reference evidence="2 3" key="1">
    <citation type="submission" date="2019-08" db="EMBL/GenBank/DDBJ databases">
        <title>Gluconobacter frateurii HD924 genome.</title>
        <authorList>
            <person name="Liu Y."/>
            <person name="Zhang P."/>
        </authorList>
    </citation>
    <scope>NUCLEOTIDE SEQUENCE [LARGE SCALE GENOMIC DNA]</scope>
    <source>
        <strain evidence="2 3">HD924</strain>
    </source>
</reference>
<evidence type="ECO:0000256" key="1">
    <source>
        <dbReference type="SAM" id="Phobius"/>
    </source>
</evidence>